<protein>
    <submittedName>
        <fullName evidence="6">2-dehydropantoate 2-reductase</fullName>
    </submittedName>
</protein>
<proteinExistence type="inferred from homology"/>
<comment type="caution">
    <text evidence="6">The sequence shown here is derived from an EMBL/GenBank/DDBJ whole genome shotgun (WGS) entry which is preliminary data.</text>
</comment>
<evidence type="ECO:0000256" key="2">
    <source>
        <dbReference type="ARBA" id="ARBA00022857"/>
    </source>
</evidence>
<evidence type="ECO:0000256" key="3">
    <source>
        <dbReference type="ARBA" id="ARBA00023002"/>
    </source>
</evidence>
<sequence>MPSEIHILIVGAGAVGAFYGSRLHRPEDGVKVSFICRSNYEEVKAKGIEIESGTFGKYRIQPERVFPSIERATPHEWDYVILCTKVLPDRVDDPELLAPLLTTPQDGRPPPTLVLIQNGIGFEDRHRQRHPLVPILSGVTLVNAEQLKPGLVRHNHWTRLNIGPYLSFSTYLEHPHPPVTPQLEIHSQSQLELLAKLLRNGQILDVETYGERDLQILRWHKLAINASMNPSSILSGGQAPPEMVKDPELRKHLEDCMEEVFEAAKKIFGMAGFSGFPEHFASIEQILKSTEKAGERSTIRLSMLVDWELGRPLEIEAILGLPIRIAARAGIKLARVQSMYALLTQLQLTRSKQTESKPIRI</sequence>
<evidence type="ECO:0000313" key="6">
    <source>
        <dbReference type="EMBL" id="KNZ54352.1"/>
    </source>
</evidence>
<gene>
    <name evidence="6" type="ORF">VP01_2968g1</name>
</gene>
<evidence type="ECO:0000313" key="7">
    <source>
        <dbReference type="Proteomes" id="UP000037035"/>
    </source>
</evidence>
<dbReference type="Gene3D" id="1.10.1040.10">
    <property type="entry name" value="N-(1-d-carboxylethyl)-l-norvaline Dehydrogenase, domain 2"/>
    <property type="match status" value="1"/>
</dbReference>
<keyword evidence="3" id="KW-0560">Oxidoreductase</keyword>
<organism evidence="6 7">
    <name type="scientific">Puccinia sorghi</name>
    <dbReference type="NCBI Taxonomy" id="27349"/>
    <lineage>
        <taxon>Eukaryota</taxon>
        <taxon>Fungi</taxon>
        <taxon>Dikarya</taxon>
        <taxon>Basidiomycota</taxon>
        <taxon>Pucciniomycotina</taxon>
        <taxon>Pucciniomycetes</taxon>
        <taxon>Pucciniales</taxon>
        <taxon>Pucciniaceae</taxon>
        <taxon>Puccinia</taxon>
    </lineage>
</organism>
<dbReference type="VEuPathDB" id="FungiDB:VP01_2968g1"/>
<comment type="similarity">
    <text evidence="1">Belongs to the ketopantoate reductase family.</text>
</comment>
<dbReference type="InterPro" id="IPR008927">
    <property type="entry name" value="6-PGluconate_DH-like_C_sf"/>
</dbReference>
<feature type="domain" description="Ketopantoate reductase C-terminal" evidence="5">
    <location>
        <begin position="215"/>
        <end position="347"/>
    </location>
</feature>
<dbReference type="Proteomes" id="UP000037035">
    <property type="component" value="Unassembled WGS sequence"/>
</dbReference>
<dbReference type="InterPro" id="IPR013332">
    <property type="entry name" value="KPR_N"/>
</dbReference>
<dbReference type="SUPFAM" id="SSF48179">
    <property type="entry name" value="6-phosphogluconate dehydrogenase C-terminal domain-like"/>
    <property type="match status" value="1"/>
</dbReference>
<dbReference type="Pfam" id="PF02558">
    <property type="entry name" value="ApbA"/>
    <property type="match status" value="1"/>
</dbReference>
<dbReference type="InterPro" id="IPR003710">
    <property type="entry name" value="ApbA"/>
</dbReference>
<dbReference type="AlphaFoldDB" id="A0A0L6V1J5"/>
<keyword evidence="7" id="KW-1185">Reference proteome</keyword>
<feature type="domain" description="Ketopantoate reductase N-terminal" evidence="4">
    <location>
        <begin position="7"/>
        <end position="165"/>
    </location>
</feature>
<dbReference type="GO" id="GO:0008677">
    <property type="term" value="F:2-dehydropantoate 2-reductase activity"/>
    <property type="evidence" value="ECO:0007669"/>
    <property type="project" value="InterPro"/>
</dbReference>
<dbReference type="InterPro" id="IPR013752">
    <property type="entry name" value="KPA_reductase"/>
</dbReference>
<dbReference type="GO" id="GO:0005737">
    <property type="term" value="C:cytoplasm"/>
    <property type="evidence" value="ECO:0007669"/>
    <property type="project" value="TreeGrafter"/>
</dbReference>
<dbReference type="SUPFAM" id="SSF51735">
    <property type="entry name" value="NAD(P)-binding Rossmann-fold domains"/>
    <property type="match status" value="1"/>
</dbReference>
<dbReference type="InterPro" id="IPR013328">
    <property type="entry name" value="6PGD_dom2"/>
</dbReference>
<dbReference type="InterPro" id="IPR036291">
    <property type="entry name" value="NAD(P)-bd_dom_sf"/>
</dbReference>
<name>A0A0L6V1J5_9BASI</name>
<dbReference type="FunFam" id="1.10.1040.10:FF:000017">
    <property type="entry name" value="2-dehydropantoate 2-reductase"/>
    <property type="match status" value="1"/>
</dbReference>
<dbReference type="GO" id="GO:0015940">
    <property type="term" value="P:pantothenate biosynthetic process"/>
    <property type="evidence" value="ECO:0007669"/>
    <property type="project" value="InterPro"/>
</dbReference>
<dbReference type="STRING" id="27349.A0A0L6V1J5"/>
<evidence type="ECO:0000259" key="5">
    <source>
        <dbReference type="Pfam" id="PF08546"/>
    </source>
</evidence>
<reference evidence="6 7" key="1">
    <citation type="submission" date="2015-08" db="EMBL/GenBank/DDBJ databases">
        <title>Next Generation Sequencing and Analysis of the Genome of Puccinia sorghi L Schw, the Causal Agent of Maize Common Rust.</title>
        <authorList>
            <person name="Rochi L."/>
            <person name="Burguener G."/>
            <person name="Darino M."/>
            <person name="Turjanski A."/>
            <person name="Kreff E."/>
            <person name="Dieguez M.J."/>
            <person name="Sacco F."/>
        </authorList>
    </citation>
    <scope>NUCLEOTIDE SEQUENCE [LARGE SCALE GENOMIC DNA]</scope>
    <source>
        <strain evidence="6 7">RO10H11247</strain>
    </source>
</reference>
<accession>A0A0L6V1J5</accession>
<keyword evidence="2" id="KW-0521">NADP</keyword>
<dbReference type="EMBL" id="LAVV01007910">
    <property type="protein sequence ID" value="KNZ54352.1"/>
    <property type="molecule type" value="Genomic_DNA"/>
</dbReference>
<dbReference type="Pfam" id="PF08546">
    <property type="entry name" value="ApbA_C"/>
    <property type="match status" value="1"/>
</dbReference>
<evidence type="ECO:0000259" key="4">
    <source>
        <dbReference type="Pfam" id="PF02558"/>
    </source>
</evidence>
<dbReference type="InterPro" id="IPR051402">
    <property type="entry name" value="KPR-Related"/>
</dbReference>
<dbReference type="NCBIfam" id="TIGR00745">
    <property type="entry name" value="apbA_panE"/>
    <property type="match status" value="1"/>
</dbReference>
<dbReference type="PANTHER" id="PTHR21708">
    <property type="entry name" value="PROBABLE 2-DEHYDROPANTOATE 2-REDUCTASE"/>
    <property type="match status" value="1"/>
</dbReference>
<dbReference type="FunFam" id="3.40.50.720:FF:000609">
    <property type="entry name" value="2-dehydropantoate 2-reductase"/>
    <property type="match status" value="1"/>
</dbReference>
<dbReference type="Gene3D" id="3.40.50.720">
    <property type="entry name" value="NAD(P)-binding Rossmann-like Domain"/>
    <property type="match status" value="1"/>
</dbReference>
<evidence type="ECO:0000256" key="1">
    <source>
        <dbReference type="ARBA" id="ARBA00007870"/>
    </source>
</evidence>
<dbReference type="PANTHER" id="PTHR21708:SF26">
    <property type="entry name" value="2-DEHYDROPANTOATE 2-REDUCTASE"/>
    <property type="match status" value="1"/>
</dbReference>
<dbReference type="OrthoDB" id="3609at2759"/>